<dbReference type="OrthoDB" id="5596566at2759"/>
<organism evidence="2 3">
    <name type="scientific">Blyttiomyces helicus</name>
    <dbReference type="NCBI Taxonomy" id="388810"/>
    <lineage>
        <taxon>Eukaryota</taxon>
        <taxon>Fungi</taxon>
        <taxon>Fungi incertae sedis</taxon>
        <taxon>Chytridiomycota</taxon>
        <taxon>Chytridiomycota incertae sedis</taxon>
        <taxon>Chytridiomycetes</taxon>
        <taxon>Chytridiomycetes incertae sedis</taxon>
        <taxon>Blyttiomyces</taxon>
    </lineage>
</organism>
<dbReference type="EMBL" id="KZ999648">
    <property type="protein sequence ID" value="RKO84869.1"/>
    <property type="molecule type" value="Genomic_DNA"/>
</dbReference>
<sequence>MRPDPHKSKATRKWKAKQAGGGPAPSDASPAAGRGGRGGRGGAPRSGPGRARDPPQQAEAVEETEDDEEAGIGEEGETRLFRHSPEPESPSTSHKLERSQFSRRKIETNVGRYHEPTAEEIMAAEADIDRETEDLLALIKDAEEDYDPSLYFQFREEREWTSEVQPNERDESDDRPFIAAPSSFVFSNEGVPRPTPGRSIHARDGALEAADARSAGNSRVRSSW</sequence>
<protein>
    <submittedName>
        <fullName evidence="2">Uncharacterized protein</fullName>
    </submittedName>
</protein>
<name>A0A4P9VYK2_9FUNG</name>
<feature type="compositionally biased region" description="Basic and acidic residues" evidence="1">
    <location>
        <begin position="76"/>
        <end position="86"/>
    </location>
</feature>
<proteinExistence type="predicted"/>
<feature type="region of interest" description="Disordered" evidence="1">
    <location>
        <begin position="182"/>
        <end position="201"/>
    </location>
</feature>
<feature type="compositionally biased region" description="Gly residues" evidence="1">
    <location>
        <begin position="33"/>
        <end position="44"/>
    </location>
</feature>
<dbReference type="AlphaFoldDB" id="A0A4P9VYK2"/>
<feature type="region of interest" description="Disordered" evidence="1">
    <location>
        <begin position="1"/>
        <end position="116"/>
    </location>
</feature>
<feature type="compositionally biased region" description="Acidic residues" evidence="1">
    <location>
        <begin position="60"/>
        <end position="75"/>
    </location>
</feature>
<feature type="region of interest" description="Disordered" evidence="1">
    <location>
        <begin position="156"/>
        <end position="176"/>
    </location>
</feature>
<gene>
    <name evidence="2" type="ORF">BDK51DRAFT_42506</name>
</gene>
<evidence type="ECO:0000313" key="3">
    <source>
        <dbReference type="Proteomes" id="UP000269721"/>
    </source>
</evidence>
<dbReference type="Proteomes" id="UP000269721">
    <property type="component" value="Unassembled WGS sequence"/>
</dbReference>
<evidence type="ECO:0000256" key="1">
    <source>
        <dbReference type="SAM" id="MobiDB-lite"/>
    </source>
</evidence>
<evidence type="ECO:0000313" key="2">
    <source>
        <dbReference type="EMBL" id="RKO84869.1"/>
    </source>
</evidence>
<reference evidence="3" key="1">
    <citation type="journal article" date="2018" name="Nat. Microbiol.">
        <title>Leveraging single-cell genomics to expand the fungal tree of life.</title>
        <authorList>
            <person name="Ahrendt S.R."/>
            <person name="Quandt C.A."/>
            <person name="Ciobanu D."/>
            <person name="Clum A."/>
            <person name="Salamov A."/>
            <person name="Andreopoulos B."/>
            <person name="Cheng J.F."/>
            <person name="Woyke T."/>
            <person name="Pelin A."/>
            <person name="Henrissat B."/>
            <person name="Reynolds N.K."/>
            <person name="Benny G.L."/>
            <person name="Smith M.E."/>
            <person name="James T.Y."/>
            <person name="Grigoriev I.V."/>
        </authorList>
    </citation>
    <scope>NUCLEOTIDE SEQUENCE [LARGE SCALE GENOMIC DNA]</scope>
</reference>
<accession>A0A4P9VYK2</accession>
<feature type="compositionally biased region" description="Basic and acidic residues" evidence="1">
    <location>
        <begin position="94"/>
        <end position="116"/>
    </location>
</feature>
<feature type="compositionally biased region" description="Low complexity" evidence="1">
    <location>
        <begin position="45"/>
        <end position="59"/>
    </location>
</feature>
<keyword evidence="3" id="KW-1185">Reference proteome</keyword>